<name>A0AAE0X1M3_9PEZI</name>
<sequence length="247" mass="27518">MRLLWDLEGPIATSIRVLDDPTNPFSPHQAYQTALDPTPEFHPISKSPITEPKVSSLNVYVYHLDDWAECWEIIHEVHYDDAGQEFEPHVPEGSEYLTPRLIRCCGTERPKPPSPVVVRAATHPFVTVHDYVTTVHPWLMGLKDDIRPAMSAMEGRQLTEDAILVVDPLVPDEIKLLYSPPSGSGVRQIRAEMAGRVQVCKTAATKRLELGKNPVAVQARAADPVDAETAQAMWVNQLGLHVNNLRA</sequence>
<reference evidence="1" key="1">
    <citation type="journal article" date="2023" name="Mol. Phylogenet. Evol.">
        <title>Genome-scale phylogeny and comparative genomics of the fungal order Sordariales.</title>
        <authorList>
            <person name="Hensen N."/>
            <person name="Bonometti L."/>
            <person name="Westerberg I."/>
            <person name="Brannstrom I.O."/>
            <person name="Guillou S."/>
            <person name="Cros-Aarteil S."/>
            <person name="Calhoun S."/>
            <person name="Haridas S."/>
            <person name="Kuo A."/>
            <person name="Mondo S."/>
            <person name="Pangilinan J."/>
            <person name="Riley R."/>
            <person name="LaButti K."/>
            <person name="Andreopoulos B."/>
            <person name="Lipzen A."/>
            <person name="Chen C."/>
            <person name="Yan M."/>
            <person name="Daum C."/>
            <person name="Ng V."/>
            <person name="Clum A."/>
            <person name="Steindorff A."/>
            <person name="Ohm R.A."/>
            <person name="Martin F."/>
            <person name="Silar P."/>
            <person name="Natvig D.O."/>
            <person name="Lalanne C."/>
            <person name="Gautier V."/>
            <person name="Ament-Velasquez S.L."/>
            <person name="Kruys A."/>
            <person name="Hutchinson M.I."/>
            <person name="Powell A.J."/>
            <person name="Barry K."/>
            <person name="Miller A.N."/>
            <person name="Grigoriev I.V."/>
            <person name="Debuchy R."/>
            <person name="Gladieux P."/>
            <person name="Hiltunen Thoren M."/>
            <person name="Johannesson H."/>
        </authorList>
    </citation>
    <scope>NUCLEOTIDE SEQUENCE</scope>
    <source>
        <strain evidence="1">CBS 314.62</strain>
    </source>
</reference>
<evidence type="ECO:0000313" key="1">
    <source>
        <dbReference type="EMBL" id="KAK3682885.1"/>
    </source>
</evidence>
<comment type="caution">
    <text evidence="1">The sequence shown here is derived from an EMBL/GenBank/DDBJ whole genome shotgun (WGS) entry which is preliminary data.</text>
</comment>
<protein>
    <submittedName>
        <fullName evidence="1">Uncharacterized protein</fullName>
    </submittedName>
</protein>
<proteinExistence type="predicted"/>
<dbReference type="EMBL" id="JAULSO010000005">
    <property type="protein sequence ID" value="KAK3682885.1"/>
    <property type="molecule type" value="Genomic_DNA"/>
</dbReference>
<organism evidence="1 2">
    <name type="scientific">Podospora appendiculata</name>
    <dbReference type="NCBI Taxonomy" id="314037"/>
    <lineage>
        <taxon>Eukaryota</taxon>
        <taxon>Fungi</taxon>
        <taxon>Dikarya</taxon>
        <taxon>Ascomycota</taxon>
        <taxon>Pezizomycotina</taxon>
        <taxon>Sordariomycetes</taxon>
        <taxon>Sordariomycetidae</taxon>
        <taxon>Sordariales</taxon>
        <taxon>Podosporaceae</taxon>
        <taxon>Podospora</taxon>
    </lineage>
</organism>
<dbReference type="AlphaFoldDB" id="A0AAE0X1M3"/>
<keyword evidence="2" id="KW-1185">Reference proteome</keyword>
<gene>
    <name evidence="1" type="ORF">B0T22DRAFT_494505</name>
</gene>
<reference evidence="1" key="2">
    <citation type="submission" date="2023-06" db="EMBL/GenBank/DDBJ databases">
        <authorList>
            <consortium name="Lawrence Berkeley National Laboratory"/>
            <person name="Haridas S."/>
            <person name="Hensen N."/>
            <person name="Bonometti L."/>
            <person name="Westerberg I."/>
            <person name="Brannstrom I.O."/>
            <person name="Guillou S."/>
            <person name="Cros-Aarteil S."/>
            <person name="Calhoun S."/>
            <person name="Kuo A."/>
            <person name="Mondo S."/>
            <person name="Pangilinan J."/>
            <person name="Riley R."/>
            <person name="Labutti K."/>
            <person name="Andreopoulos B."/>
            <person name="Lipzen A."/>
            <person name="Chen C."/>
            <person name="Yanf M."/>
            <person name="Daum C."/>
            <person name="Ng V."/>
            <person name="Clum A."/>
            <person name="Steindorff A."/>
            <person name="Ohm R."/>
            <person name="Martin F."/>
            <person name="Silar P."/>
            <person name="Natvig D."/>
            <person name="Lalanne C."/>
            <person name="Gautier V."/>
            <person name="Ament-Velasquez S.L."/>
            <person name="Kruys A."/>
            <person name="Hutchinson M.I."/>
            <person name="Powell A.J."/>
            <person name="Barry K."/>
            <person name="Miller A.N."/>
            <person name="Grigoriev I.V."/>
            <person name="Debuchy R."/>
            <person name="Gladieux P."/>
            <person name="Thoren M.H."/>
            <person name="Johannesson H."/>
        </authorList>
    </citation>
    <scope>NUCLEOTIDE SEQUENCE</scope>
    <source>
        <strain evidence="1">CBS 314.62</strain>
    </source>
</reference>
<dbReference type="Proteomes" id="UP001270362">
    <property type="component" value="Unassembled WGS sequence"/>
</dbReference>
<accession>A0AAE0X1M3</accession>
<evidence type="ECO:0000313" key="2">
    <source>
        <dbReference type="Proteomes" id="UP001270362"/>
    </source>
</evidence>